<dbReference type="EMBL" id="UZAG01001471">
    <property type="protein sequence ID" value="VDO11375.1"/>
    <property type="molecule type" value="Genomic_DNA"/>
</dbReference>
<name>A0A0R3Q8E4_9BILA</name>
<evidence type="ECO:0000313" key="1">
    <source>
        <dbReference type="EMBL" id="VDO11375.1"/>
    </source>
</evidence>
<organism evidence="3">
    <name type="scientific">Brugia timori</name>
    <dbReference type="NCBI Taxonomy" id="42155"/>
    <lineage>
        <taxon>Eukaryota</taxon>
        <taxon>Metazoa</taxon>
        <taxon>Ecdysozoa</taxon>
        <taxon>Nematoda</taxon>
        <taxon>Chromadorea</taxon>
        <taxon>Rhabditida</taxon>
        <taxon>Spirurina</taxon>
        <taxon>Spiruromorpha</taxon>
        <taxon>Filarioidea</taxon>
        <taxon>Onchocercidae</taxon>
        <taxon>Brugia</taxon>
    </lineage>
</organism>
<evidence type="ECO:0000313" key="2">
    <source>
        <dbReference type="Proteomes" id="UP000280834"/>
    </source>
</evidence>
<dbReference type="Proteomes" id="UP000280834">
    <property type="component" value="Unassembled WGS sequence"/>
</dbReference>
<accession>A0A0R3Q8E4</accession>
<dbReference type="AlphaFoldDB" id="A0A0R3Q8E4"/>
<dbReference type="STRING" id="42155.A0A0R3Q8E4"/>
<proteinExistence type="predicted"/>
<evidence type="ECO:0000313" key="3">
    <source>
        <dbReference type="WBParaSite" id="BTMF_0000260201-mRNA-1"/>
    </source>
</evidence>
<reference evidence="1 2" key="2">
    <citation type="submission" date="2018-11" db="EMBL/GenBank/DDBJ databases">
        <authorList>
            <consortium name="Pathogen Informatics"/>
        </authorList>
    </citation>
    <scope>NUCLEOTIDE SEQUENCE [LARGE SCALE GENOMIC DNA]</scope>
</reference>
<keyword evidence="2" id="KW-1185">Reference proteome</keyword>
<sequence>MTQFIIDFQAFKDEENRYILKEIAVIAVETDEVGHCIIKPPYPGDMLSEKCREQVSYIVTYQHGICWEDGYIKYVDAIRLVRDMTKNAVQVFIKGSERAKFIRKLTGKPTIDFDTLNCPRAKNLANVESSPDCFYYRHTPKYHMNFEACSLRRVYKLKEWYLNYLKKLSSIKSNEKAEDEHDTVEKGYDVVPSRIQECLRSRPTSSKSKFTRGSNY</sequence>
<gene>
    <name evidence="1" type="ORF">BTMF_LOCUS1924</name>
</gene>
<reference evidence="3" key="1">
    <citation type="submission" date="2017-02" db="UniProtKB">
        <authorList>
            <consortium name="WormBaseParasite"/>
        </authorList>
    </citation>
    <scope>IDENTIFICATION</scope>
</reference>
<protein>
    <submittedName>
        <fullName evidence="3">DUF3794 domain-containing protein</fullName>
    </submittedName>
</protein>
<dbReference type="WBParaSite" id="BTMF_0000260201-mRNA-1">
    <property type="protein sequence ID" value="BTMF_0000260201-mRNA-1"/>
    <property type="gene ID" value="BTMF_0000260201"/>
</dbReference>